<accession>A0A813ISX7</accession>
<evidence type="ECO:0000313" key="3">
    <source>
        <dbReference type="EMBL" id="CAE8656245.1"/>
    </source>
</evidence>
<feature type="region of interest" description="Disordered" evidence="1">
    <location>
        <begin position="155"/>
        <end position="195"/>
    </location>
</feature>
<evidence type="ECO:0000256" key="2">
    <source>
        <dbReference type="SAM" id="SignalP"/>
    </source>
</evidence>
<feature type="compositionally biased region" description="Basic and acidic residues" evidence="1">
    <location>
        <begin position="227"/>
        <end position="240"/>
    </location>
</feature>
<proteinExistence type="predicted"/>
<feature type="compositionally biased region" description="Polar residues" evidence="1">
    <location>
        <begin position="86"/>
        <end position="101"/>
    </location>
</feature>
<feature type="compositionally biased region" description="Basic and acidic residues" evidence="1">
    <location>
        <begin position="253"/>
        <end position="272"/>
    </location>
</feature>
<comment type="caution">
    <text evidence="3">The sequence shown here is derived from an EMBL/GenBank/DDBJ whole genome shotgun (WGS) entry which is preliminary data.</text>
</comment>
<name>A0A813ISX7_POLGL</name>
<organism evidence="3 4">
    <name type="scientific">Polarella glacialis</name>
    <name type="common">Dinoflagellate</name>
    <dbReference type="NCBI Taxonomy" id="89957"/>
    <lineage>
        <taxon>Eukaryota</taxon>
        <taxon>Sar</taxon>
        <taxon>Alveolata</taxon>
        <taxon>Dinophyceae</taxon>
        <taxon>Suessiales</taxon>
        <taxon>Suessiaceae</taxon>
        <taxon>Polarella</taxon>
    </lineage>
</organism>
<feature type="region of interest" description="Disordered" evidence="1">
    <location>
        <begin position="83"/>
        <end position="108"/>
    </location>
</feature>
<feature type="signal peptide" evidence="2">
    <location>
        <begin position="1"/>
        <end position="15"/>
    </location>
</feature>
<feature type="chain" id="PRO_5032355694" evidence="2">
    <location>
        <begin position="16"/>
        <end position="272"/>
    </location>
</feature>
<reference evidence="3" key="1">
    <citation type="submission" date="2021-02" db="EMBL/GenBank/DDBJ databases">
        <authorList>
            <person name="Dougan E. K."/>
            <person name="Rhodes N."/>
            <person name="Thang M."/>
            <person name="Chan C."/>
        </authorList>
    </citation>
    <scope>NUCLEOTIDE SEQUENCE</scope>
</reference>
<evidence type="ECO:0000313" key="4">
    <source>
        <dbReference type="Proteomes" id="UP000626109"/>
    </source>
</evidence>
<feature type="region of interest" description="Disordered" evidence="1">
    <location>
        <begin position="211"/>
        <end position="272"/>
    </location>
</feature>
<protein>
    <submittedName>
        <fullName evidence="3">Uncharacterized protein</fullName>
    </submittedName>
</protein>
<dbReference type="Proteomes" id="UP000626109">
    <property type="component" value="Unassembled WGS sequence"/>
</dbReference>
<evidence type="ECO:0000256" key="1">
    <source>
        <dbReference type="SAM" id="MobiDB-lite"/>
    </source>
</evidence>
<gene>
    <name evidence="3" type="ORF">PGLA2088_LOCUS12055</name>
</gene>
<dbReference type="AlphaFoldDB" id="A0A813ISX7"/>
<keyword evidence="2" id="KW-0732">Signal</keyword>
<sequence length="272" mass="28513">MKLLIFALCILAVEAHPSDGRMLVQVALGVRRSVNGPSFFSDAAVAEDGSSSGVSVGEAASMGNRRSSISDLEVVHQVSAGAGSPSKASLLQGSPSDSATSAAAEVAQPSHWEKDFHLQEARETASRVLSLVSAGAQAAAENALPSLVHLRSSALQASSPQKGVAASQKKRPKESPGAMGFFSEIPRHPESKLGSAAPPAMAALQQAAASTKLAEKVVKKPTKVKLTSRESALEEVKRASELAAEQNEALQEETERRLEDSMDSVREHPDSW</sequence>
<dbReference type="EMBL" id="CAJNNW010014124">
    <property type="protein sequence ID" value="CAE8656245.1"/>
    <property type="molecule type" value="Genomic_DNA"/>
</dbReference>